<feature type="chain" id="PRO_5039172975" evidence="5">
    <location>
        <begin position="25"/>
        <end position="351"/>
    </location>
</feature>
<proteinExistence type="inferred from homology"/>
<comment type="caution">
    <text evidence="6">The sequence shown here is derived from an EMBL/GenBank/DDBJ whole genome shotgun (WGS) entry which is preliminary data.</text>
</comment>
<organism evidence="6 7">
    <name type="scientific">Paenibacillus sabuli</name>
    <dbReference type="NCBI Taxonomy" id="2772509"/>
    <lineage>
        <taxon>Bacteria</taxon>
        <taxon>Bacillati</taxon>
        <taxon>Bacillota</taxon>
        <taxon>Bacilli</taxon>
        <taxon>Bacillales</taxon>
        <taxon>Paenibacillaceae</taxon>
        <taxon>Paenibacillus</taxon>
    </lineage>
</organism>
<evidence type="ECO:0000313" key="6">
    <source>
        <dbReference type="EMBL" id="MBD2843967.1"/>
    </source>
</evidence>
<protein>
    <submittedName>
        <fullName evidence="6">Extracellular solute-binding protein</fullName>
    </submittedName>
</protein>
<gene>
    <name evidence="6" type="ORF">IDH44_02075</name>
</gene>
<dbReference type="GO" id="GO:0030288">
    <property type="term" value="C:outer membrane-bounded periplasmic space"/>
    <property type="evidence" value="ECO:0007669"/>
    <property type="project" value="TreeGrafter"/>
</dbReference>
<dbReference type="EMBL" id="JACXIZ010000007">
    <property type="protein sequence ID" value="MBD2843967.1"/>
    <property type="molecule type" value="Genomic_DNA"/>
</dbReference>
<keyword evidence="2" id="KW-0813">Transport</keyword>
<dbReference type="Proteomes" id="UP000621560">
    <property type="component" value="Unassembled WGS sequence"/>
</dbReference>
<evidence type="ECO:0000256" key="3">
    <source>
        <dbReference type="ARBA" id="ARBA00022729"/>
    </source>
</evidence>
<dbReference type="Pfam" id="PF13343">
    <property type="entry name" value="SBP_bac_6"/>
    <property type="match status" value="1"/>
</dbReference>
<feature type="signal peptide" evidence="5">
    <location>
        <begin position="1"/>
        <end position="24"/>
    </location>
</feature>
<reference evidence="6" key="1">
    <citation type="submission" date="2020-09" db="EMBL/GenBank/DDBJ databases">
        <title>A novel bacterium of genus Paenibacillus, isolated from South China Sea.</title>
        <authorList>
            <person name="Huang H."/>
            <person name="Mo K."/>
            <person name="Hu Y."/>
        </authorList>
    </citation>
    <scope>NUCLEOTIDE SEQUENCE</scope>
    <source>
        <strain evidence="6">IB182496</strain>
    </source>
</reference>
<evidence type="ECO:0000256" key="2">
    <source>
        <dbReference type="ARBA" id="ARBA00022496"/>
    </source>
</evidence>
<dbReference type="GO" id="GO:0006826">
    <property type="term" value="P:iron ion transport"/>
    <property type="evidence" value="ECO:0007669"/>
    <property type="project" value="UniProtKB-KW"/>
</dbReference>
<dbReference type="PROSITE" id="PS51257">
    <property type="entry name" value="PROKAR_LIPOPROTEIN"/>
    <property type="match status" value="1"/>
</dbReference>
<keyword evidence="4" id="KW-0479">Metal-binding</keyword>
<dbReference type="PANTHER" id="PTHR30006:SF15">
    <property type="entry name" value="IRON-UTILIZATION PERIPLASMIC PROTEIN"/>
    <property type="match status" value="1"/>
</dbReference>
<dbReference type="PIRSF" id="PIRSF002825">
    <property type="entry name" value="CfbpA"/>
    <property type="match status" value="1"/>
</dbReference>
<evidence type="ECO:0000256" key="1">
    <source>
        <dbReference type="ARBA" id="ARBA00008520"/>
    </source>
</evidence>
<accession>A0A927BPN6</accession>
<dbReference type="PANTHER" id="PTHR30006">
    <property type="entry name" value="THIAMINE-BINDING PERIPLASMIC PROTEIN-RELATED"/>
    <property type="match status" value="1"/>
</dbReference>
<keyword evidence="2" id="KW-0410">Iron transport</keyword>
<evidence type="ECO:0000313" key="7">
    <source>
        <dbReference type="Proteomes" id="UP000621560"/>
    </source>
</evidence>
<comment type="similarity">
    <text evidence="1">Belongs to the bacterial solute-binding protein 1 family.</text>
</comment>
<dbReference type="GO" id="GO:0046872">
    <property type="term" value="F:metal ion binding"/>
    <property type="evidence" value="ECO:0007669"/>
    <property type="project" value="UniProtKB-KW"/>
</dbReference>
<keyword evidence="3 5" id="KW-0732">Signal</keyword>
<keyword evidence="2" id="KW-0406">Ion transport</keyword>
<dbReference type="SUPFAM" id="SSF53850">
    <property type="entry name" value="Periplasmic binding protein-like II"/>
    <property type="match status" value="1"/>
</dbReference>
<keyword evidence="7" id="KW-1185">Reference proteome</keyword>
<evidence type="ECO:0000256" key="4">
    <source>
        <dbReference type="PIRSR" id="PIRSR002825-1"/>
    </source>
</evidence>
<dbReference type="Gene3D" id="3.40.190.10">
    <property type="entry name" value="Periplasmic binding protein-like II"/>
    <property type="match status" value="2"/>
</dbReference>
<dbReference type="RefSeq" id="WP_190914203.1">
    <property type="nucleotide sequence ID" value="NZ_JACXIZ010000007.1"/>
</dbReference>
<feature type="binding site" evidence="4">
    <location>
        <position position="233"/>
    </location>
    <ligand>
        <name>Fe cation</name>
        <dbReference type="ChEBI" id="CHEBI:24875"/>
    </ligand>
</feature>
<name>A0A927BPN6_9BACL</name>
<sequence length="351" mass="36996">MGKTSYTSAALALLLTAMLAAGCAAGGGAPSDARQQVVHVFSARHYGIDRELYDAFERESGLRVVETKGTAEELIARLREEGAAAGADLLIAVDGGVLVDAGEAGVLQPIDSPLLERQVPGRLRDADSGWIGLTTRARIIVYAADRVEEGAIAGYADLADPRWRGKVLARSSTSLYNESLLASFIAGQGADRAAAWAEGVASNLARPPEGGDRSQALAVYRGEGDVAIMNTYYLGQMLASGDSEEARAAALLGIVFPDQDSGGTHVNISGAGLVRDAPNAEGAIRLLEFLTAPEAQAQLSGGSMEYPVHPEAELPELLAEWGEFDAQPFDARALSRYRQLAAELFARADWP</sequence>
<dbReference type="AlphaFoldDB" id="A0A927BPN6"/>
<keyword evidence="4" id="KW-0408">Iron</keyword>
<feature type="binding site" evidence="4">
    <location>
        <position position="232"/>
    </location>
    <ligand>
        <name>Fe cation</name>
        <dbReference type="ChEBI" id="CHEBI:24875"/>
    </ligand>
</feature>
<dbReference type="InterPro" id="IPR026045">
    <property type="entry name" value="Ferric-bd"/>
</dbReference>
<feature type="binding site" evidence="4">
    <location>
        <position position="45"/>
    </location>
    <ligand>
        <name>Fe cation</name>
        <dbReference type="ChEBI" id="CHEBI:24875"/>
    </ligand>
</feature>
<evidence type="ECO:0000256" key="5">
    <source>
        <dbReference type="SAM" id="SignalP"/>
    </source>
</evidence>